<evidence type="ECO:0000259" key="8">
    <source>
        <dbReference type="SMART" id="SM00199"/>
    </source>
</evidence>
<dbReference type="InterPro" id="IPR036048">
    <property type="entry name" value="Interleukin_8-like_sf"/>
</dbReference>
<dbReference type="GO" id="GO:0005615">
    <property type="term" value="C:extracellular space"/>
    <property type="evidence" value="ECO:0007669"/>
    <property type="project" value="UniProtKB-KW"/>
</dbReference>
<evidence type="ECO:0000256" key="2">
    <source>
        <dbReference type="ARBA" id="ARBA00022500"/>
    </source>
</evidence>
<proteinExistence type="predicted"/>
<dbReference type="GO" id="GO:0006954">
    <property type="term" value="P:inflammatory response"/>
    <property type="evidence" value="ECO:0007669"/>
    <property type="project" value="UniProtKB-KW"/>
</dbReference>
<name>A0A3Q2PY59_FUNHE</name>
<evidence type="ECO:0000256" key="1">
    <source>
        <dbReference type="ARBA" id="ARBA00004613"/>
    </source>
</evidence>
<accession>A0A3Q2PY59</accession>
<dbReference type="AlphaFoldDB" id="A0A3Q2PY59"/>
<reference evidence="9" key="2">
    <citation type="submission" date="2025-09" db="UniProtKB">
        <authorList>
            <consortium name="Ensembl"/>
        </authorList>
    </citation>
    <scope>IDENTIFICATION</scope>
</reference>
<dbReference type="Gene3D" id="2.40.50.40">
    <property type="match status" value="1"/>
</dbReference>
<dbReference type="OrthoDB" id="9930747at2759"/>
<dbReference type="Proteomes" id="UP000265000">
    <property type="component" value="Unplaced"/>
</dbReference>
<evidence type="ECO:0000256" key="6">
    <source>
        <dbReference type="ARBA" id="ARBA00023198"/>
    </source>
</evidence>
<organism evidence="9 10">
    <name type="scientific">Fundulus heteroclitus</name>
    <name type="common">Killifish</name>
    <name type="synonym">Mummichog</name>
    <dbReference type="NCBI Taxonomy" id="8078"/>
    <lineage>
        <taxon>Eukaryota</taxon>
        <taxon>Metazoa</taxon>
        <taxon>Chordata</taxon>
        <taxon>Craniata</taxon>
        <taxon>Vertebrata</taxon>
        <taxon>Euteleostomi</taxon>
        <taxon>Actinopterygii</taxon>
        <taxon>Neopterygii</taxon>
        <taxon>Teleostei</taxon>
        <taxon>Neoteleostei</taxon>
        <taxon>Acanthomorphata</taxon>
        <taxon>Ovalentaria</taxon>
        <taxon>Atherinomorphae</taxon>
        <taxon>Cyprinodontiformes</taxon>
        <taxon>Fundulidae</taxon>
        <taxon>Fundulus</taxon>
    </lineage>
</organism>
<comment type="subcellular location">
    <subcellularLocation>
        <location evidence="1">Secreted</location>
    </subcellularLocation>
</comment>
<keyword evidence="2" id="KW-0145">Chemotaxis</keyword>
<dbReference type="Ensembl" id="ENSFHET00000034315.1">
    <property type="protein sequence ID" value="ENSFHEP00000018282.1"/>
    <property type="gene ID" value="ENSFHEG00000020110.1"/>
</dbReference>
<keyword evidence="4" id="KW-0964">Secreted</keyword>
<dbReference type="SMART" id="SM00199">
    <property type="entry name" value="SCY"/>
    <property type="match status" value="1"/>
</dbReference>
<evidence type="ECO:0000256" key="4">
    <source>
        <dbReference type="ARBA" id="ARBA00022525"/>
    </source>
</evidence>
<keyword evidence="5 7" id="KW-0732">Signal</keyword>
<sequence length="104" mass="11511">MTSIPFTLLLLVTMMVPTTSAQGGISTCCLKITGTKVHRDLLRKYYVEDPSSCTQHAVVFTTVQGKRICASKTNVWTKTSMAYIDGKNWQQKHQTLKTASLTGI</sequence>
<feature type="signal peptide" evidence="7">
    <location>
        <begin position="1"/>
        <end position="21"/>
    </location>
</feature>
<evidence type="ECO:0000313" key="10">
    <source>
        <dbReference type="Proteomes" id="UP000265000"/>
    </source>
</evidence>
<dbReference type="GeneTree" id="ENSGT00990000203766"/>
<protein>
    <submittedName>
        <fullName evidence="9">Monocyte chemotactic protein 1B</fullName>
    </submittedName>
</protein>
<dbReference type="InterPro" id="IPR039809">
    <property type="entry name" value="Chemokine_b/g/d"/>
</dbReference>
<dbReference type="GO" id="GO:0008009">
    <property type="term" value="F:chemokine activity"/>
    <property type="evidence" value="ECO:0007669"/>
    <property type="project" value="InterPro"/>
</dbReference>
<evidence type="ECO:0000256" key="7">
    <source>
        <dbReference type="SAM" id="SignalP"/>
    </source>
</evidence>
<dbReference type="PANTHER" id="PTHR12015:SF111">
    <property type="entry name" value="C-C MOTIF CHEMOKINE 17"/>
    <property type="match status" value="1"/>
</dbReference>
<dbReference type="GO" id="GO:0006955">
    <property type="term" value="P:immune response"/>
    <property type="evidence" value="ECO:0007669"/>
    <property type="project" value="InterPro"/>
</dbReference>
<keyword evidence="3" id="KW-0202">Cytokine</keyword>
<feature type="domain" description="Chemokine interleukin-8-like" evidence="8">
    <location>
        <begin position="25"/>
        <end position="84"/>
    </location>
</feature>
<keyword evidence="10" id="KW-1185">Reference proteome</keyword>
<dbReference type="SUPFAM" id="SSF54117">
    <property type="entry name" value="Interleukin 8-like chemokines"/>
    <property type="match status" value="1"/>
</dbReference>
<dbReference type="InterPro" id="IPR001811">
    <property type="entry name" value="Chemokine_IL8-like_dom"/>
</dbReference>
<evidence type="ECO:0000256" key="5">
    <source>
        <dbReference type="ARBA" id="ARBA00022729"/>
    </source>
</evidence>
<dbReference type="Pfam" id="PF00048">
    <property type="entry name" value="IL8"/>
    <property type="match status" value="1"/>
</dbReference>
<dbReference type="GeneID" id="105934192"/>
<keyword evidence="6" id="KW-0395">Inflammatory response</keyword>
<evidence type="ECO:0000313" key="9">
    <source>
        <dbReference type="Ensembl" id="ENSFHEP00000018282.1"/>
    </source>
</evidence>
<feature type="chain" id="PRO_5018597301" evidence="7">
    <location>
        <begin position="22"/>
        <end position="104"/>
    </location>
</feature>
<dbReference type="PANTHER" id="PTHR12015">
    <property type="entry name" value="SMALL INDUCIBLE CYTOKINE A"/>
    <property type="match status" value="1"/>
</dbReference>
<reference evidence="9" key="1">
    <citation type="submission" date="2025-08" db="UniProtKB">
        <authorList>
            <consortium name="Ensembl"/>
        </authorList>
    </citation>
    <scope>IDENTIFICATION</scope>
</reference>
<evidence type="ECO:0000256" key="3">
    <source>
        <dbReference type="ARBA" id="ARBA00022514"/>
    </source>
</evidence>